<evidence type="ECO:0000259" key="1">
    <source>
        <dbReference type="PROSITE" id="PS51502"/>
    </source>
</evidence>
<dbReference type="PANTHER" id="PTHR37832">
    <property type="entry name" value="BLL2683 PROTEIN"/>
    <property type="match status" value="1"/>
</dbReference>
<reference evidence="2 3" key="1">
    <citation type="submission" date="2016-10" db="EMBL/GenBank/DDBJ databases">
        <authorList>
            <person name="de Groot N.N."/>
        </authorList>
    </citation>
    <scope>NUCLEOTIDE SEQUENCE [LARGE SCALE GENOMIC DNA]</scope>
    <source>
        <strain evidence="2 3">DSM 13305</strain>
    </source>
</reference>
<evidence type="ECO:0000313" key="3">
    <source>
        <dbReference type="Proteomes" id="UP000198847"/>
    </source>
</evidence>
<dbReference type="AlphaFoldDB" id="A0A1H8RAH5"/>
<sequence>MIINNLLLKLKDRSPENITKAREVLLSMKGEIEVLVDLTVAANIRSGPAAYDILLIAKYNTMEDLEAYLTHPVHVEVGKYIAGVVESNASVCYRD</sequence>
<feature type="domain" description="Stress-response A/B barrel" evidence="1">
    <location>
        <begin position="2"/>
        <end position="93"/>
    </location>
</feature>
<dbReference type="SMART" id="SM00886">
    <property type="entry name" value="Dabb"/>
    <property type="match status" value="1"/>
</dbReference>
<dbReference type="InterPro" id="IPR013097">
    <property type="entry name" value="Dabb"/>
</dbReference>
<name>A0A1H8RAH5_9FIRM</name>
<evidence type="ECO:0000313" key="2">
    <source>
        <dbReference type="EMBL" id="SEO63445.1"/>
    </source>
</evidence>
<dbReference type="STRING" id="112903.SAMN04490178_103223"/>
<protein>
    <submittedName>
        <fullName evidence="2">Stress responsive A/B Barrel Domain</fullName>
    </submittedName>
</protein>
<organism evidence="2 3">
    <name type="scientific">Propionispora vibrioides</name>
    <dbReference type="NCBI Taxonomy" id="112903"/>
    <lineage>
        <taxon>Bacteria</taxon>
        <taxon>Bacillati</taxon>
        <taxon>Bacillota</taxon>
        <taxon>Negativicutes</taxon>
        <taxon>Selenomonadales</taxon>
        <taxon>Sporomusaceae</taxon>
        <taxon>Propionispora</taxon>
    </lineage>
</organism>
<proteinExistence type="predicted"/>
<dbReference type="RefSeq" id="WP_091744190.1">
    <property type="nucleotide sequence ID" value="NZ_FODY01000003.1"/>
</dbReference>
<dbReference type="OrthoDB" id="9808130at2"/>
<dbReference type="PANTHER" id="PTHR37832:SF1">
    <property type="entry name" value="STRESS-RESPONSE A_B BARREL DOMAIN-CONTAINING PROTEIN"/>
    <property type="match status" value="1"/>
</dbReference>
<dbReference type="SUPFAM" id="SSF54909">
    <property type="entry name" value="Dimeric alpha+beta barrel"/>
    <property type="match status" value="1"/>
</dbReference>
<dbReference type="Gene3D" id="3.30.70.100">
    <property type="match status" value="1"/>
</dbReference>
<dbReference type="Pfam" id="PF07876">
    <property type="entry name" value="Dabb"/>
    <property type="match status" value="1"/>
</dbReference>
<gene>
    <name evidence="2" type="ORF">SAMN04490178_103223</name>
</gene>
<dbReference type="InterPro" id="IPR011008">
    <property type="entry name" value="Dimeric_a/b-barrel"/>
</dbReference>
<accession>A0A1H8RAH5</accession>
<keyword evidence="3" id="KW-1185">Reference proteome</keyword>
<dbReference type="Proteomes" id="UP000198847">
    <property type="component" value="Unassembled WGS sequence"/>
</dbReference>
<dbReference type="PROSITE" id="PS51502">
    <property type="entry name" value="S_R_A_B_BARREL"/>
    <property type="match status" value="1"/>
</dbReference>
<dbReference type="EMBL" id="FODY01000003">
    <property type="protein sequence ID" value="SEO63445.1"/>
    <property type="molecule type" value="Genomic_DNA"/>
</dbReference>